<feature type="non-terminal residue" evidence="3">
    <location>
        <position position="1"/>
    </location>
</feature>
<dbReference type="Pfam" id="PF00400">
    <property type="entry name" value="WD40"/>
    <property type="match status" value="2"/>
</dbReference>
<evidence type="ECO:0000313" key="4">
    <source>
        <dbReference type="Proteomes" id="UP000494163"/>
    </source>
</evidence>
<dbReference type="GO" id="GO:0080008">
    <property type="term" value="C:Cul4-RING E3 ubiquitin ligase complex"/>
    <property type="evidence" value="ECO:0007669"/>
    <property type="project" value="TreeGrafter"/>
</dbReference>
<organism evidence="3 4">
    <name type="scientific">Drosophila busckii</name>
    <name type="common">Fruit fly</name>
    <dbReference type="NCBI Taxonomy" id="30019"/>
    <lineage>
        <taxon>Eukaryota</taxon>
        <taxon>Metazoa</taxon>
        <taxon>Ecdysozoa</taxon>
        <taxon>Arthropoda</taxon>
        <taxon>Hexapoda</taxon>
        <taxon>Insecta</taxon>
        <taxon>Pterygota</taxon>
        <taxon>Neoptera</taxon>
        <taxon>Endopterygota</taxon>
        <taxon>Diptera</taxon>
        <taxon>Brachycera</taxon>
        <taxon>Muscomorpha</taxon>
        <taxon>Ephydroidea</taxon>
        <taxon>Drosophilidae</taxon>
        <taxon>Drosophila</taxon>
    </lineage>
</organism>
<dbReference type="AlphaFoldDB" id="A0A0M3QZS4"/>
<dbReference type="InterPro" id="IPR015943">
    <property type="entry name" value="WD40/YVTN_repeat-like_dom_sf"/>
</dbReference>
<keyword evidence="2" id="KW-0677">Repeat</keyword>
<dbReference type="SMART" id="SM00320">
    <property type="entry name" value="WD40"/>
    <property type="match status" value="2"/>
</dbReference>
<evidence type="ECO:0000256" key="2">
    <source>
        <dbReference type="ARBA" id="ARBA00022737"/>
    </source>
</evidence>
<evidence type="ECO:0000313" key="3">
    <source>
        <dbReference type="EMBL" id="ALC49923.1"/>
    </source>
</evidence>
<dbReference type="Proteomes" id="UP000494163">
    <property type="component" value="Chromosome X"/>
</dbReference>
<dbReference type="EMBL" id="CP012528">
    <property type="protein sequence ID" value="ALC49923.1"/>
    <property type="molecule type" value="Genomic_DNA"/>
</dbReference>
<dbReference type="InterPro" id="IPR036322">
    <property type="entry name" value="WD40_repeat_dom_sf"/>
</dbReference>
<accession>A0A0M3QZS4</accession>
<reference evidence="3 4" key="1">
    <citation type="submission" date="2015-08" db="EMBL/GenBank/DDBJ databases">
        <title>Ancestral chromatin configuration constrains chromatin evolution on differentiating sex chromosomes in Drosophila.</title>
        <authorList>
            <person name="Zhou Q."/>
            <person name="Bachtrog D."/>
        </authorList>
    </citation>
    <scope>NUCLEOTIDE SEQUENCE [LARGE SCALE GENOMIC DNA]</scope>
    <source>
        <tissue evidence="3">Whole larvae</tissue>
    </source>
</reference>
<feature type="non-terminal residue" evidence="3">
    <location>
        <position position="92"/>
    </location>
</feature>
<evidence type="ECO:0000256" key="1">
    <source>
        <dbReference type="ARBA" id="ARBA00022574"/>
    </source>
</evidence>
<dbReference type="OrthoDB" id="4869960at2759"/>
<dbReference type="GO" id="GO:0005737">
    <property type="term" value="C:cytoplasm"/>
    <property type="evidence" value="ECO:0007669"/>
    <property type="project" value="TreeGrafter"/>
</dbReference>
<dbReference type="Gene3D" id="2.130.10.10">
    <property type="entry name" value="YVTN repeat-like/Quinoprotein amine dehydrogenase"/>
    <property type="match status" value="1"/>
</dbReference>
<dbReference type="PANTHER" id="PTHR15574">
    <property type="entry name" value="WD REPEAT DOMAIN-CONTAINING FAMILY"/>
    <property type="match status" value="1"/>
</dbReference>
<dbReference type="InterPro" id="IPR045151">
    <property type="entry name" value="DCAF8"/>
</dbReference>
<protein>
    <submittedName>
        <fullName evidence="3">Uncharacterized protein</fullName>
    </submittedName>
</protein>
<dbReference type="OMA" id="GHIFVWE"/>
<dbReference type="SMR" id="A0A0M3QZS4"/>
<dbReference type="GO" id="GO:0045944">
    <property type="term" value="P:positive regulation of transcription by RNA polymerase II"/>
    <property type="evidence" value="ECO:0007669"/>
    <property type="project" value="TreeGrafter"/>
</dbReference>
<sequence>TTFDYVKMIFKGHRNSRTMVKGACFWGDDFVMSGSDCGHIFVWERKTGKVIKTLLADQRVVNRVQPHPTLPYMISSGIDYNVKLWAPIGSKA</sequence>
<gene>
    <name evidence="3" type="ORF">Dbus_chrXg1779</name>
</gene>
<dbReference type="InterPro" id="IPR001680">
    <property type="entry name" value="WD40_rpt"/>
</dbReference>
<dbReference type="SUPFAM" id="SSF50978">
    <property type="entry name" value="WD40 repeat-like"/>
    <property type="match status" value="1"/>
</dbReference>
<keyword evidence="1" id="KW-0853">WD repeat</keyword>
<dbReference type="PANTHER" id="PTHR15574:SF39">
    <property type="entry name" value="DDB1- AND CUL4-ASSOCIATED FACTOR 6"/>
    <property type="match status" value="1"/>
</dbReference>
<dbReference type="STRING" id="30019.A0A0M3QZS4"/>
<keyword evidence="4" id="KW-1185">Reference proteome</keyword>
<name>A0A0M3QZS4_DROBS</name>
<proteinExistence type="predicted"/>